<evidence type="ECO:0000313" key="1">
    <source>
        <dbReference type="EMBL" id="GAB1220601.1"/>
    </source>
</evidence>
<dbReference type="InterPro" id="IPR007258">
    <property type="entry name" value="Vps52"/>
</dbReference>
<reference evidence="1 2" key="1">
    <citation type="journal article" date="2019" name="PLoS Negl. Trop. Dis.">
        <title>Whole genome sequencing of Entamoeba nuttalli reveals mammalian host-related molecular signatures and a novel octapeptide-repeat surface protein.</title>
        <authorList>
            <person name="Tanaka M."/>
            <person name="Makiuchi T."/>
            <person name="Komiyama T."/>
            <person name="Shiina T."/>
            <person name="Osaki K."/>
            <person name="Tachibana H."/>
        </authorList>
    </citation>
    <scope>NUCLEOTIDE SEQUENCE [LARGE SCALE GENOMIC DNA]</scope>
    <source>
        <strain evidence="1 2">P19-061405</strain>
    </source>
</reference>
<accession>A0ABQ0DCM2</accession>
<proteinExistence type="predicted"/>
<sequence>MDSESIESIENFKEFKPILQQQILDKELKFMEEVRQNHEAFKDLDSNLSFLIECVDSLKKRVVELSNELNQTFTGFQNLHGEAKKINQLVEQDKHAHMLICSLLTKCIPPPELIQRLLTTPVDEKYGKDLTLYHQILVSFEDMKELYKESPIIKLCKEYHKHTTQIICQRIYEVISDKLNKLSQSNPIILQHLLANNYSIHFRFLMYYSEENCVLLRNNHMETMKILLLQYFQCYTEELLKLKSNKPISKTFELIEYLPKEKKFNPCTEKEKDVIGALNKIKTRIDIQRNISNLDDQIIIPAIQNDTKDNKFELETIIDSLYRVLFDTIASHVDCYCRLYRKLNIDNSQMINEVNDMVKIVFEPIFQYLMQTIIERLIIYQNLDSFSYFIYLREFVNCQNFIDKNYDILNGVIPLREHLNTVTQLVITKVNFLLNNTIIFVQNASNQPKKEKSPIHLLTRKYAQYNALLHYAHVIHYYQDLEELQWKFRTSIESYIVKTSAFENNNAEINTVFNEFLNIVYITCFLKEQDEQFMKSQKDIHDLSIKEKQTMNVDIFNFQHNLEMKRETLGNLLVEKFFFFLLETINRVKSFEYKKDQHGVNETELTQFIDHLRGFVPTFKQKWIIKLKEMMLFTVEITEIKDKTIEYWNDVEKEIHTELQRYVLKYFLTLCEDFDKKLKGDLIPSENRLELVRGFTTFAAIYAEVTKYMEAIQKGISFSSIK</sequence>
<gene>
    <name evidence="1" type="ORF">ENUP19_0055G0063</name>
</gene>
<comment type="caution">
    <text evidence="1">The sequence shown here is derived from an EMBL/GenBank/DDBJ whole genome shotgun (WGS) entry which is preliminary data.</text>
</comment>
<organism evidence="1 2">
    <name type="scientific">Entamoeba nuttalli</name>
    <dbReference type="NCBI Taxonomy" id="412467"/>
    <lineage>
        <taxon>Eukaryota</taxon>
        <taxon>Amoebozoa</taxon>
        <taxon>Evosea</taxon>
        <taxon>Archamoebae</taxon>
        <taxon>Mastigamoebida</taxon>
        <taxon>Entamoebidae</taxon>
        <taxon>Entamoeba</taxon>
    </lineage>
</organism>
<evidence type="ECO:0000313" key="2">
    <source>
        <dbReference type="Proteomes" id="UP001628156"/>
    </source>
</evidence>
<name>A0ABQ0DCM2_9EUKA</name>
<dbReference type="Proteomes" id="UP001628156">
    <property type="component" value="Unassembled WGS sequence"/>
</dbReference>
<dbReference type="EMBL" id="BAAFRS010000055">
    <property type="protein sequence ID" value="GAB1220601.1"/>
    <property type="molecule type" value="Genomic_DNA"/>
</dbReference>
<dbReference type="PANTHER" id="PTHR14190:SF7">
    <property type="entry name" value="VACUOLAR PROTEIN SORTING-ASSOCIATED PROTEIN 52 HOMOLOG"/>
    <property type="match status" value="1"/>
</dbReference>
<protein>
    <recommendedName>
        <fullName evidence="3">Vps52 / Sac2 family protein</fullName>
    </recommendedName>
</protein>
<dbReference type="PANTHER" id="PTHR14190">
    <property type="entry name" value="SUPPRESSOR OF ACTIN MUTATIONS 2/VACUOLAR PROTEIN SORTING 52"/>
    <property type="match status" value="1"/>
</dbReference>
<keyword evidence="2" id="KW-1185">Reference proteome</keyword>
<evidence type="ECO:0008006" key="3">
    <source>
        <dbReference type="Google" id="ProtNLM"/>
    </source>
</evidence>